<dbReference type="AlphaFoldDB" id="W1YAL4"/>
<protein>
    <submittedName>
        <fullName evidence="1">M29 family aminopeptidase</fullName>
    </submittedName>
</protein>
<dbReference type="PRINTS" id="PR00919">
    <property type="entry name" value="THERMOPTASE"/>
</dbReference>
<keyword evidence="1" id="KW-0645">Protease</keyword>
<dbReference type="EMBL" id="AZMM01006732">
    <property type="protein sequence ID" value="ETJ39406.1"/>
    <property type="molecule type" value="Genomic_DNA"/>
</dbReference>
<dbReference type="GO" id="GO:0004177">
    <property type="term" value="F:aminopeptidase activity"/>
    <property type="evidence" value="ECO:0007669"/>
    <property type="project" value="UniProtKB-KW"/>
</dbReference>
<keyword evidence="1" id="KW-0031">Aminopeptidase</keyword>
<proteinExistence type="predicted"/>
<sequence>LFRSFNLQGGTEMSEEELAEAGLNRSQTHVDFMVGSDKMNIDGIKEDGTIVPVFRNGDWA</sequence>
<dbReference type="GO" id="GO:0006508">
    <property type="term" value="P:proteolysis"/>
    <property type="evidence" value="ECO:0007669"/>
    <property type="project" value="InterPro"/>
</dbReference>
<dbReference type="Pfam" id="PF02073">
    <property type="entry name" value="Peptidase_M29"/>
    <property type="match status" value="1"/>
</dbReference>
<feature type="non-terminal residue" evidence="1">
    <location>
        <position position="1"/>
    </location>
</feature>
<keyword evidence="1" id="KW-0378">Hydrolase</keyword>
<reference evidence="1" key="1">
    <citation type="submission" date="2013-12" db="EMBL/GenBank/DDBJ databases">
        <title>A Varibaculum cambriense genome reconstructed from a premature infant gut community with otherwise low bacterial novelty that shifts toward anaerobic metabolism during the third week of life.</title>
        <authorList>
            <person name="Brown C.T."/>
            <person name="Sharon I."/>
            <person name="Thomas B.C."/>
            <person name="Castelle C.J."/>
            <person name="Morowitz M.J."/>
            <person name="Banfield J.F."/>
        </authorList>
    </citation>
    <scope>NUCLEOTIDE SEQUENCE</scope>
</reference>
<accession>W1YAL4</accession>
<evidence type="ECO:0000313" key="1">
    <source>
        <dbReference type="EMBL" id="ETJ39406.1"/>
    </source>
</evidence>
<dbReference type="SUPFAM" id="SSF144052">
    <property type="entry name" value="Thermophilic metalloprotease-like"/>
    <property type="match status" value="1"/>
</dbReference>
<comment type="caution">
    <text evidence="1">The sequence shown here is derived from an EMBL/GenBank/DDBJ whole genome shotgun (WGS) entry which is preliminary data.</text>
</comment>
<name>W1YAL4_9ZZZZ</name>
<organism evidence="1">
    <name type="scientific">human gut metagenome</name>
    <dbReference type="NCBI Taxonomy" id="408170"/>
    <lineage>
        <taxon>unclassified sequences</taxon>
        <taxon>metagenomes</taxon>
        <taxon>organismal metagenomes</taxon>
    </lineage>
</organism>
<gene>
    <name evidence="1" type="ORF">Q604_UNBC06732G0001</name>
</gene>
<dbReference type="InterPro" id="IPR000787">
    <property type="entry name" value="Peptidase_M29"/>
</dbReference>